<dbReference type="PIRSF" id="PIRSF012524">
    <property type="entry name" value="YitL_S1"/>
    <property type="match status" value="1"/>
</dbReference>
<dbReference type="PATRIC" id="fig|1403945.3.peg.1015"/>
<organism evidence="3 4">
    <name type="scientific">Negativicoccus succinicivorans DORA_17_25</name>
    <dbReference type="NCBI Taxonomy" id="1403945"/>
    <lineage>
        <taxon>Bacteria</taxon>
        <taxon>Bacillati</taxon>
        <taxon>Bacillota</taxon>
        <taxon>Negativicutes</taxon>
        <taxon>Veillonellales</taxon>
        <taxon>Veillonellaceae</taxon>
        <taxon>Negativicoccus</taxon>
    </lineage>
</organism>
<dbReference type="Pfam" id="PF13509">
    <property type="entry name" value="S1_2"/>
    <property type="match status" value="2"/>
</dbReference>
<dbReference type="SMART" id="SM00316">
    <property type="entry name" value="S1"/>
    <property type="match status" value="3"/>
</dbReference>
<dbReference type="GO" id="GO:0003676">
    <property type="term" value="F:nucleic acid binding"/>
    <property type="evidence" value="ECO:0007669"/>
    <property type="project" value="InterPro"/>
</dbReference>
<gene>
    <name evidence="3" type="ORF">Q612_NSC00329G0090</name>
</gene>
<comment type="similarity">
    <text evidence="1">Belongs to the CvfB family.</text>
</comment>
<evidence type="ECO:0000259" key="2">
    <source>
        <dbReference type="PROSITE" id="PS50126"/>
    </source>
</evidence>
<comment type="caution">
    <text evidence="3">The sequence shown here is derived from an EMBL/GenBank/DDBJ whole genome shotgun (WGS) entry which is preliminary data.</text>
</comment>
<dbReference type="PANTHER" id="PTHR37296:SF1">
    <property type="entry name" value="CONSERVED VIRULENCE FACTOR B"/>
    <property type="match status" value="1"/>
</dbReference>
<dbReference type="SUPFAM" id="SSF50249">
    <property type="entry name" value="Nucleic acid-binding proteins"/>
    <property type="match status" value="1"/>
</dbReference>
<evidence type="ECO:0000313" key="4">
    <source>
        <dbReference type="Proteomes" id="UP000018840"/>
    </source>
</evidence>
<protein>
    <recommendedName>
        <fullName evidence="2">S1 motif domain-containing protein</fullName>
    </recommendedName>
</protein>
<dbReference type="InterPro" id="IPR039566">
    <property type="entry name" value="CvfB_S1_st"/>
</dbReference>
<dbReference type="Gene3D" id="1.10.10.10">
    <property type="entry name" value="Winged helix-like DNA-binding domain superfamily/Winged helix DNA-binding domain"/>
    <property type="match status" value="1"/>
</dbReference>
<dbReference type="InterPro" id="IPR036388">
    <property type="entry name" value="WH-like_DNA-bd_sf"/>
</dbReference>
<dbReference type="AlphaFoldDB" id="W1U3H4"/>
<dbReference type="InterPro" id="IPR003029">
    <property type="entry name" value="S1_domain"/>
</dbReference>
<dbReference type="InterPro" id="IPR014464">
    <property type="entry name" value="CvfB_fam"/>
</dbReference>
<feature type="domain" description="S1 motif" evidence="2">
    <location>
        <begin position="96"/>
        <end position="155"/>
    </location>
</feature>
<dbReference type="PROSITE" id="PS50126">
    <property type="entry name" value="S1"/>
    <property type="match status" value="1"/>
</dbReference>
<sequence>MIWTQCGETPKLNSKSAVTNNVTLKENTLVSLKVARTGELGAFLDAGTGNTSDDILLHHDQQTTSVEVGDVVDVFLYHDPKGRLTASMRLPRIQPGQIAYAEVIQRTRFGAFVDLGTERGIFLPFAEMKGNLQEGDRVWVRLYEDKSGRLAVSMDVGLAMQSIAKPSEEIERGDEVTAAIYNITADGALGITPQKYLVFIHRDEWDHTILVGEMVKARVTFVREDGRLNASLRAQKETAMTTDAATILAYLEARGGVMPYTDKTDPTVIRRQFKLSKSAFKRALGHLMKQGKITQDNAQTRLVE</sequence>
<proteinExistence type="inferred from homology"/>
<dbReference type="InterPro" id="IPR048587">
    <property type="entry name" value="CvfB_S1_3rd"/>
</dbReference>
<evidence type="ECO:0000313" key="3">
    <source>
        <dbReference type="EMBL" id="ETI86168.1"/>
    </source>
</evidence>
<dbReference type="Pfam" id="PF21543">
    <property type="entry name" value="CvfB_2nd"/>
    <property type="match status" value="1"/>
</dbReference>
<evidence type="ECO:0000256" key="1">
    <source>
        <dbReference type="PIRNR" id="PIRNR012524"/>
    </source>
</evidence>
<dbReference type="InterPro" id="IPR012340">
    <property type="entry name" value="NA-bd_OB-fold"/>
</dbReference>
<reference evidence="3 4" key="1">
    <citation type="submission" date="2013-12" db="EMBL/GenBank/DDBJ databases">
        <title>A Varibaculum cambriense genome reconstructed from a premature infant gut community with otherwise low bacterial novelty that shifts toward anaerobic metabolism during the third week of life.</title>
        <authorList>
            <person name="Brown C.T."/>
            <person name="Sharon I."/>
            <person name="Thomas B.C."/>
            <person name="Castelle C.J."/>
            <person name="Morowitz M.J."/>
            <person name="Banfield J.F."/>
        </authorList>
    </citation>
    <scope>NUCLEOTIDE SEQUENCE [LARGE SCALE GENOMIC DNA]</scope>
    <source>
        <strain evidence="4">DORA_17_25</strain>
    </source>
</reference>
<dbReference type="Proteomes" id="UP000018840">
    <property type="component" value="Unassembled WGS sequence"/>
</dbReference>
<dbReference type="Pfam" id="PF17783">
    <property type="entry name" value="WHD_CvfB"/>
    <property type="match status" value="1"/>
</dbReference>
<dbReference type="InterPro" id="IPR040764">
    <property type="entry name" value="CvfB_WH"/>
</dbReference>
<name>W1U3H4_9FIRM</name>
<accession>W1U3H4</accession>
<dbReference type="PANTHER" id="PTHR37296">
    <property type="entry name" value="CONSERVED VIRULENCE FACTOR B"/>
    <property type="match status" value="1"/>
</dbReference>
<dbReference type="Gene3D" id="2.40.50.140">
    <property type="entry name" value="Nucleic acid-binding proteins"/>
    <property type="match status" value="3"/>
</dbReference>
<dbReference type="EMBL" id="AZMC01000329">
    <property type="protein sequence ID" value="ETI86168.1"/>
    <property type="molecule type" value="Genomic_DNA"/>
</dbReference>